<proteinExistence type="predicted"/>
<organism evidence="2 3">
    <name type="scientific">Oryza glaberrima</name>
    <name type="common">African rice</name>
    <dbReference type="NCBI Taxonomy" id="4538"/>
    <lineage>
        <taxon>Eukaryota</taxon>
        <taxon>Viridiplantae</taxon>
        <taxon>Streptophyta</taxon>
        <taxon>Embryophyta</taxon>
        <taxon>Tracheophyta</taxon>
        <taxon>Spermatophyta</taxon>
        <taxon>Magnoliopsida</taxon>
        <taxon>Liliopsida</taxon>
        <taxon>Poales</taxon>
        <taxon>Poaceae</taxon>
        <taxon>BOP clade</taxon>
        <taxon>Oryzoideae</taxon>
        <taxon>Oryzeae</taxon>
        <taxon>Oryzinae</taxon>
        <taxon>Oryza</taxon>
    </lineage>
</organism>
<name>I1QLG4_ORYGL</name>
<dbReference type="Proteomes" id="UP000007306">
    <property type="component" value="Unassembled WGS sequence"/>
</dbReference>
<protein>
    <submittedName>
        <fullName evidence="2">Uncharacterized protein</fullName>
    </submittedName>
</protein>
<reference evidence="2" key="1">
    <citation type="submission" date="2015-06" db="UniProtKB">
        <authorList>
            <consortium name="EnsemblPlants"/>
        </authorList>
    </citation>
    <scope>IDENTIFICATION</scope>
</reference>
<dbReference type="AlphaFoldDB" id="I1QLG4"/>
<dbReference type="HOGENOM" id="CLU_2695168_0_0_1"/>
<accession>I1QLG4</accession>
<sequence length="74" mass="8052">MPLPTLTKVPLSFSRILFHANGLCALPSRCPPATRVVIQPPSRRAGRRPPPLWPRAPSSTRRHAARGAVVQPPS</sequence>
<dbReference type="Gramene" id="ORGLA08G0226500.1">
    <property type="protein sequence ID" value="ORGLA08G0226500.1"/>
    <property type="gene ID" value="ORGLA08G0226500"/>
</dbReference>
<evidence type="ECO:0000313" key="2">
    <source>
        <dbReference type="EnsemblPlants" id="ORGLA08G0226500.1"/>
    </source>
</evidence>
<feature type="region of interest" description="Disordered" evidence="1">
    <location>
        <begin position="38"/>
        <end position="74"/>
    </location>
</feature>
<dbReference type="EnsemblPlants" id="ORGLA08G0226500.1">
    <property type="protein sequence ID" value="ORGLA08G0226500.1"/>
    <property type="gene ID" value="ORGLA08G0226500"/>
</dbReference>
<evidence type="ECO:0000313" key="3">
    <source>
        <dbReference type="Proteomes" id="UP000007306"/>
    </source>
</evidence>
<evidence type="ECO:0000256" key="1">
    <source>
        <dbReference type="SAM" id="MobiDB-lite"/>
    </source>
</evidence>
<keyword evidence="3" id="KW-1185">Reference proteome</keyword>
<reference evidence="3" key="2">
    <citation type="submission" date="2018-04" db="EMBL/GenBank/DDBJ databases">
        <title>OglaRS2 (Oryza glaberrima Reference Sequence Version 2).</title>
        <authorList>
            <person name="Zhang J."/>
            <person name="Kudrna D."/>
            <person name="Lee S."/>
            <person name="Talag J."/>
            <person name="Rajasekar S."/>
            <person name="Wing R.A."/>
        </authorList>
    </citation>
    <scope>NUCLEOTIDE SEQUENCE [LARGE SCALE GENOMIC DNA]</scope>
    <source>
        <strain evidence="3">cv. IRGC 96717</strain>
    </source>
</reference>